<gene>
    <name evidence="1" type="ORF">P4O66_012838</name>
</gene>
<reference evidence="1" key="1">
    <citation type="submission" date="2023-03" db="EMBL/GenBank/DDBJ databases">
        <title>Electrophorus voltai genome.</title>
        <authorList>
            <person name="Bian C."/>
        </authorList>
    </citation>
    <scope>NUCLEOTIDE SEQUENCE</scope>
    <source>
        <strain evidence="1">CB-2022</strain>
        <tissue evidence="1">Muscle</tissue>
    </source>
</reference>
<sequence length="244" mass="27849">MNQCIFYWTALDVIQEDLHTRLIREHKDWTLEQWKKVMWSDESRFTLFQSDGNIREKRGKDDLCFRSTDTSLPTSERCAHFEKGGCVRAALAGFRTPPACRHINRAKGLLSSVRASTEIWSLCSAPLPYVIIKSQHQIDQVVERGGSISVGQFIFKLLAEALMESDHQRCGIPPALSCHSAEFDGIISHRSFFMMYIKETGDRLPSSDWMVKSPLEYSQTRVAHAKACPVRREITYATFTRSVG</sequence>
<comment type="caution">
    <text evidence="1">The sequence shown here is derived from an EMBL/GenBank/DDBJ whole genome shotgun (WGS) entry which is preliminary data.</text>
</comment>
<dbReference type="Proteomes" id="UP001239994">
    <property type="component" value="Unassembled WGS sequence"/>
</dbReference>
<protein>
    <submittedName>
        <fullName evidence="1">Uncharacterized protein</fullName>
    </submittedName>
</protein>
<proteinExistence type="predicted"/>
<evidence type="ECO:0000313" key="1">
    <source>
        <dbReference type="EMBL" id="KAK1806128.1"/>
    </source>
</evidence>
<keyword evidence="2" id="KW-1185">Reference proteome</keyword>
<organism evidence="1 2">
    <name type="scientific">Electrophorus voltai</name>
    <dbReference type="NCBI Taxonomy" id="2609070"/>
    <lineage>
        <taxon>Eukaryota</taxon>
        <taxon>Metazoa</taxon>
        <taxon>Chordata</taxon>
        <taxon>Craniata</taxon>
        <taxon>Vertebrata</taxon>
        <taxon>Euteleostomi</taxon>
        <taxon>Actinopterygii</taxon>
        <taxon>Neopterygii</taxon>
        <taxon>Teleostei</taxon>
        <taxon>Ostariophysi</taxon>
        <taxon>Gymnotiformes</taxon>
        <taxon>Gymnotoidei</taxon>
        <taxon>Gymnotidae</taxon>
        <taxon>Electrophorus</taxon>
    </lineage>
</organism>
<dbReference type="InterPro" id="IPR036397">
    <property type="entry name" value="RNaseH_sf"/>
</dbReference>
<dbReference type="AlphaFoldDB" id="A0AAD8ZVG6"/>
<accession>A0AAD8ZVG6</accession>
<dbReference type="GO" id="GO:0003676">
    <property type="term" value="F:nucleic acid binding"/>
    <property type="evidence" value="ECO:0007669"/>
    <property type="project" value="InterPro"/>
</dbReference>
<feature type="non-terminal residue" evidence="1">
    <location>
        <position position="1"/>
    </location>
</feature>
<name>A0AAD8ZVG6_9TELE</name>
<dbReference type="Gene3D" id="3.30.420.10">
    <property type="entry name" value="Ribonuclease H-like superfamily/Ribonuclease H"/>
    <property type="match status" value="1"/>
</dbReference>
<evidence type="ECO:0000313" key="2">
    <source>
        <dbReference type="Proteomes" id="UP001239994"/>
    </source>
</evidence>
<dbReference type="EMBL" id="JAROKS010000002">
    <property type="protein sequence ID" value="KAK1806128.1"/>
    <property type="molecule type" value="Genomic_DNA"/>
</dbReference>